<dbReference type="InterPro" id="IPR017853">
    <property type="entry name" value="GH"/>
</dbReference>
<evidence type="ECO:0000313" key="2">
    <source>
        <dbReference type="Proteomes" id="UP001200145"/>
    </source>
</evidence>
<evidence type="ECO:0008006" key="3">
    <source>
        <dbReference type="Google" id="ProtNLM"/>
    </source>
</evidence>
<accession>A0ABS9BDT3</accession>
<proteinExistence type="predicted"/>
<dbReference type="EMBL" id="JAKEVY010000001">
    <property type="protein sequence ID" value="MCF1713877.1"/>
    <property type="molecule type" value="Genomic_DNA"/>
</dbReference>
<sequence length="349" mass="38727">MLLIQLLGCISSKKVGGLNSPVKGVYGNPAALWKAGYDFSSLGINAVFIRSGSLNQEFIERAKKEGVKIYVEFPVLNGKEYLSKHPEAWPITEKGNRAEPADWFMGICPTDPGFRADRQQALATILSSYSIDGIWLDYFHWHAQFETPNPILPETCFCERCMGLFENYAGLKLPEGPIADQADWILRNQEVAWRKWRTGVLVEWADLLGKQVKSVDGSLLTGIYHCGWMPADHDSALYKNLGIDLAALSGKADVLSPMLFHQLKGRPVSWVGEYMNWLSGQSWLKGAGAPKIWPIVQGYNGTGQVTPKEFKQVLEFGLLPPSTGVMPFSAESIAGDTAKLKVLKEVYKN</sequence>
<protein>
    <recommendedName>
        <fullName evidence="3">Glycosyl hydrolase-like 10 domain-containing protein</fullName>
    </recommendedName>
</protein>
<gene>
    <name evidence="1" type="ORF">L0U88_04440</name>
</gene>
<name>A0ABS9BDT3_9BACT</name>
<dbReference type="RefSeq" id="WP_234864404.1">
    <property type="nucleotide sequence ID" value="NZ_JAKEVY010000001.1"/>
</dbReference>
<dbReference type="Gene3D" id="3.20.20.80">
    <property type="entry name" value="Glycosidases"/>
    <property type="match status" value="1"/>
</dbReference>
<comment type="caution">
    <text evidence="1">The sequence shown here is derived from an EMBL/GenBank/DDBJ whole genome shotgun (WGS) entry which is preliminary data.</text>
</comment>
<organism evidence="1 2">
    <name type="scientific">Flavihumibacter fluminis</name>
    <dbReference type="NCBI Taxonomy" id="2909236"/>
    <lineage>
        <taxon>Bacteria</taxon>
        <taxon>Pseudomonadati</taxon>
        <taxon>Bacteroidota</taxon>
        <taxon>Chitinophagia</taxon>
        <taxon>Chitinophagales</taxon>
        <taxon>Chitinophagaceae</taxon>
        <taxon>Flavihumibacter</taxon>
    </lineage>
</organism>
<evidence type="ECO:0000313" key="1">
    <source>
        <dbReference type="EMBL" id="MCF1713877.1"/>
    </source>
</evidence>
<dbReference type="Proteomes" id="UP001200145">
    <property type="component" value="Unassembled WGS sequence"/>
</dbReference>
<keyword evidence="2" id="KW-1185">Reference proteome</keyword>
<reference evidence="1 2" key="1">
    <citation type="submission" date="2022-01" db="EMBL/GenBank/DDBJ databases">
        <title>Flavihumibacter sp. nov., isolated from sediment of a river.</title>
        <authorList>
            <person name="Liu H."/>
        </authorList>
    </citation>
    <scope>NUCLEOTIDE SEQUENCE [LARGE SCALE GENOMIC DNA]</scope>
    <source>
        <strain evidence="1 2">RY-1</strain>
    </source>
</reference>
<dbReference type="SUPFAM" id="SSF51445">
    <property type="entry name" value="(Trans)glycosidases"/>
    <property type="match status" value="1"/>
</dbReference>